<dbReference type="PANTHER" id="PTHR11695:SF294">
    <property type="entry name" value="RETICULON-4-INTERACTING PROTEIN 1, MITOCHONDRIAL"/>
    <property type="match status" value="1"/>
</dbReference>
<dbReference type="PROSITE" id="PS01162">
    <property type="entry name" value="QOR_ZETA_CRYSTAL"/>
    <property type="match status" value="1"/>
</dbReference>
<dbReference type="RefSeq" id="WP_202624030.1">
    <property type="nucleotide sequence ID" value="NZ_BLJN01000004.1"/>
</dbReference>
<dbReference type="Pfam" id="PF13602">
    <property type="entry name" value="ADH_zinc_N_2"/>
    <property type="match status" value="1"/>
</dbReference>
<evidence type="ECO:0000256" key="1">
    <source>
        <dbReference type="ARBA" id="ARBA00023002"/>
    </source>
</evidence>
<feature type="domain" description="Enoyl reductase (ER)" evidence="2">
    <location>
        <begin position="13"/>
        <end position="312"/>
    </location>
</feature>
<evidence type="ECO:0000313" key="4">
    <source>
        <dbReference type="Proteomes" id="UP000445000"/>
    </source>
</evidence>
<dbReference type="CDD" id="cd05289">
    <property type="entry name" value="MDR_like_2"/>
    <property type="match status" value="1"/>
</dbReference>
<keyword evidence="1" id="KW-0560">Oxidoreductase</keyword>
<evidence type="ECO:0000313" key="3">
    <source>
        <dbReference type="EMBL" id="GFE82108.1"/>
    </source>
</evidence>
<dbReference type="Proteomes" id="UP000445000">
    <property type="component" value="Unassembled WGS sequence"/>
</dbReference>
<name>A0A829YH25_9GAMM</name>
<dbReference type="SMART" id="SM00829">
    <property type="entry name" value="PKS_ER"/>
    <property type="match status" value="1"/>
</dbReference>
<accession>A0A829YH25</accession>
<dbReference type="InterPro" id="IPR050700">
    <property type="entry name" value="YIM1/Zinc_Alcohol_DH_Fams"/>
</dbReference>
<dbReference type="Gene3D" id="3.90.180.10">
    <property type="entry name" value="Medium-chain alcohol dehydrogenases, catalytic domain"/>
    <property type="match status" value="1"/>
</dbReference>
<organism evidence="3 4">
    <name type="scientific">Steroidobacter agaridevorans</name>
    <dbReference type="NCBI Taxonomy" id="2695856"/>
    <lineage>
        <taxon>Bacteria</taxon>
        <taxon>Pseudomonadati</taxon>
        <taxon>Pseudomonadota</taxon>
        <taxon>Gammaproteobacteria</taxon>
        <taxon>Steroidobacterales</taxon>
        <taxon>Steroidobacteraceae</taxon>
        <taxon>Steroidobacter</taxon>
    </lineage>
</organism>
<proteinExistence type="predicted"/>
<protein>
    <submittedName>
        <fullName evidence="3">NADPH:quinone reductase</fullName>
    </submittedName>
</protein>
<dbReference type="InterPro" id="IPR020843">
    <property type="entry name" value="ER"/>
</dbReference>
<keyword evidence="4" id="KW-1185">Reference proteome</keyword>
<dbReference type="InterPro" id="IPR013154">
    <property type="entry name" value="ADH-like_N"/>
</dbReference>
<dbReference type="InterPro" id="IPR011032">
    <property type="entry name" value="GroES-like_sf"/>
</dbReference>
<dbReference type="SUPFAM" id="SSF51735">
    <property type="entry name" value="NAD(P)-binding Rossmann-fold domains"/>
    <property type="match status" value="1"/>
</dbReference>
<gene>
    <name evidence="3" type="ORF">GCM10011487_41080</name>
</gene>
<reference evidence="4" key="1">
    <citation type="submission" date="2020-01" db="EMBL/GenBank/DDBJ databases">
        <title>'Steroidobacter agaridevorans' sp. nov., agar-degrading bacteria isolated from rhizosphere soils.</title>
        <authorList>
            <person name="Ikenaga M."/>
            <person name="Kataoka M."/>
            <person name="Murouchi A."/>
            <person name="Katsuragi S."/>
            <person name="Sakai M."/>
        </authorList>
    </citation>
    <scope>NUCLEOTIDE SEQUENCE [LARGE SCALE GENOMIC DNA]</scope>
    <source>
        <strain evidence="4">YU21-B</strain>
    </source>
</reference>
<dbReference type="PANTHER" id="PTHR11695">
    <property type="entry name" value="ALCOHOL DEHYDROGENASE RELATED"/>
    <property type="match status" value="1"/>
</dbReference>
<dbReference type="GO" id="GO:0016491">
    <property type="term" value="F:oxidoreductase activity"/>
    <property type="evidence" value="ECO:0007669"/>
    <property type="project" value="UniProtKB-KW"/>
</dbReference>
<dbReference type="AlphaFoldDB" id="A0A829YH25"/>
<sequence>MSKMWAVQQQGWGGAEQLQFTEVERPTPLPTEVLVRVHAASVNPVDVYTREGKAYMRALSLPHIPGWDVAGVVEAVGYGVTRFKVGDEVFGMPWFPRAANAYAQYIVAPSRHLALKPLNVDFIHAAALPLAGLTAWHMLVEIAKVQPGMRVLINAGAGGVGHLAIQIAKHLGTHVIATARADKHSFCRSLGADEVIDYSVTAVHETVSDIDVVIELVGGETCLTMLRTLRKGGLLVSAQAAWAPSLYDEAAVLGVRASAYLVEPDWHGLESLKALVESGALQVQVQRVFALRDVASAHDLIWQKRVAGKIVLECL</sequence>
<dbReference type="Gene3D" id="3.40.50.720">
    <property type="entry name" value="NAD(P)-binding Rossmann-like Domain"/>
    <property type="match status" value="1"/>
</dbReference>
<dbReference type="EMBL" id="BLJN01000004">
    <property type="protein sequence ID" value="GFE82108.1"/>
    <property type="molecule type" value="Genomic_DNA"/>
</dbReference>
<dbReference type="InterPro" id="IPR002364">
    <property type="entry name" value="Quin_OxRdtase/zeta-crystal_CS"/>
</dbReference>
<comment type="caution">
    <text evidence="3">The sequence shown here is derived from an EMBL/GenBank/DDBJ whole genome shotgun (WGS) entry which is preliminary data.</text>
</comment>
<dbReference type="Pfam" id="PF08240">
    <property type="entry name" value="ADH_N"/>
    <property type="match status" value="1"/>
</dbReference>
<dbReference type="GO" id="GO:0008270">
    <property type="term" value="F:zinc ion binding"/>
    <property type="evidence" value="ECO:0007669"/>
    <property type="project" value="InterPro"/>
</dbReference>
<dbReference type="SUPFAM" id="SSF50129">
    <property type="entry name" value="GroES-like"/>
    <property type="match status" value="1"/>
</dbReference>
<evidence type="ECO:0000259" key="2">
    <source>
        <dbReference type="SMART" id="SM00829"/>
    </source>
</evidence>
<dbReference type="InterPro" id="IPR036291">
    <property type="entry name" value="NAD(P)-bd_dom_sf"/>
</dbReference>